<reference evidence="2" key="1">
    <citation type="journal article" date="2017" name="Nat. Commun.">
        <title>The North American bullfrog draft genome provides insight into hormonal regulation of long noncoding RNA.</title>
        <authorList>
            <person name="Hammond S.A."/>
            <person name="Warren R.L."/>
            <person name="Vandervalk B.P."/>
            <person name="Kucuk E."/>
            <person name="Khan H."/>
            <person name="Gibb E.A."/>
            <person name="Pandoh P."/>
            <person name="Kirk H."/>
            <person name="Zhao Y."/>
            <person name="Jones M."/>
            <person name="Mungall A.J."/>
            <person name="Coope R."/>
            <person name="Pleasance S."/>
            <person name="Moore R.A."/>
            <person name="Holt R.A."/>
            <person name="Round J.M."/>
            <person name="Ohora S."/>
            <person name="Walle B.V."/>
            <person name="Veldhoen N."/>
            <person name="Helbing C.C."/>
            <person name="Birol I."/>
        </authorList>
    </citation>
    <scope>NUCLEOTIDE SEQUENCE [LARGE SCALE GENOMIC DNA]</scope>
</reference>
<evidence type="ECO:0000313" key="2">
    <source>
        <dbReference type="Proteomes" id="UP000228934"/>
    </source>
</evidence>
<gene>
    <name evidence="1" type="ORF">AB205_0177400</name>
</gene>
<name>A0A2G9R6I9_AQUCT</name>
<dbReference type="PANTHER" id="PTHR46104">
    <property type="entry name" value="GENE 9195-RELATED-RELATED"/>
    <property type="match status" value="1"/>
</dbReference>
<dbReference type="SMART" id="SM01411">
    <property type="entry name" value="Ephrin_rec_like"/>
    <property type="match status" value="3"/>
</dbReference>
<dbReference type="Proteomes" id="UP000228934">
    <property type="component" value="Unassembled WGS sequence"/>
</dbReference>
<feature type="non-terminal residue" evidence="1">
    <location>
        <position position="202"/>
    </location>
</feature>
<organism evidence="1 2">
    <name type="scientific">Aquarana catesbeiana</name>
    <name type="common">American bullfrog</name>
    <name type="synonym">Rana catesbeiana</name>
    <dbReference type="NCBI Taxonomy" id="8400"/>
    <lineage>
        <taxon>Eukaryota</taxon>
        <taxon>Metazoa</taxon>
        <taxon>Chordata</taxon>
        <taxon>Craniata</taxon>
        <taxon>Vertebrata</taxon>
        <taxon>Euteleostomi</taxon>
        <taxon>Amphibia</taxon>
        <taxon>Batrachia</taxon>
        <taxon>Anura</taxon>
        <taxon>Neobatrachia</taxon>
        <taxon>Ranoidea</taxon>
        <taxon>Ranidae</taxon>
        <taxon>Aquarana</taxon>
    </lineage>
</organism>
<dbReference type="AlphaFoldDB" id="A0A2G9R6I9"/>
<dbReference type="PANTHER" id="PTHR46104:SF1">
    <property type="entry name" value="GENE 9195-RELATED"/>
    <property type="match status" value="1"/>
</dbReference>
<proteinExistence type="predicted"/>
<sequence length="202" mass="20818">MIPHLCPRGFFCPQETGLDWMACPPGTYSPELGLKNAAGCRLCDGGKYCSFHNATSTSGECAAGYYCTSGSQLPNPELGLPGSAGPCPSGHYCTPGSIVPTPCPVGTFSSRTKLHSESECSPCSPGHFCDAPGLVTPAGLCYEGFYCVLSSASPQPLYVGPAGGPCPSGHFCPPASVFPHPCPAGTYSPIERQVVCNPCMEG</sequence>
<protein>
    <recommendedName>
        <fullName evidence="3">Tyrosine-protein kinase ephrin type A/B receptor-like domain-containing protein</fullName>
    </recommendedName>
</protein>
<keyword evidence="2" id="KW-1185">Reference proteome</keyword>
<dbReference type="Gene3D" id="2.10.50.10">
    <property type="entry name" value="Tumor Necrosis Factor Receptor, subunit A, domain 2"/>
    <property type="match status" value="1"/>
</dbReference>
<dbReference type="EMBL" id="KV961894">
    <property type="protein sequence ID" value="PIO23497.1"/>
    <property type="molecule type" value="Genomic_DNA"/>
</dbReference>
<evidence type="ECO:0000313" key="1">
    <source>
        <dbReference type="EMBL" id="PIO23497.1"/>
    </source>
</evidence>
<accession>A0A2G9R6I9</accession>
<dbReference type="SUPFAM" id="SSF57586">
    <property type="entry name" value="TNF receptor-like"/>
    <property type="match status" value="1"/>
</dbReference>
<evidence type="ECO:0008006" key="3">
    <source>
        <dbReference type="Google" id="ProtNLM"/>
    </source>
</evidence>
<dbReference type="OrthoDB" id="439917at2759"/>